<dbReference type="SMART" id="SM00988">
    <property type="entry name" value="UreE_N"/>
    <property type="match status" value="1"/>
</dbReference>
<dbReference type="OrthoDB" id="9802215at2"/>
<keyword evidence="3 5" id="KW-0533">Nickel</keyword>
<feature type="region of interest" description="Disordered" evidence="6">
    <location>
        <begin position="136"/>
        <end position="173"/>
    </location>
</feature>
<evidence type="ECO:0000259" key="7">
    <source>
        <dbReference type="SMART" id="SM00988"/>
    </source>
</evidence>
<keyword evidence="2 5" id="KW-0963">Cytoplasm</keyword>
<evidence type="ECO:0000256" key="1">
    <source>
        <dbReference type="ARBA" id="ARBA00004496"/>
    </source>
</evidence>
<dbReference type="NCBIfam" id="NF009758">
    <property type="entry name" value="PRK13261.2-4"/>
    <property type="match status" value="1"/>
</dbReference>
<dbReference type="HAMAP" id="MF_00822">
    <property type="entry name" value="UreE"/>
    <property type="match status" value="1"/>
</dbReference>
<accession>A0A0P1GS39</accession>
<feature type="region of interest" description="Disordered" evidence="6">
    <location>
        <begin position="1"/>
        <end position="20"/>
    </location>
</feature>
<feature type="compositionally biased region" description="Basic and acidic residues" evidence="6">
    <location>
        <begin position="163"/>
        <end position="173"/>
    </location>
</feature>
<gene>
    <name evidence="8" type="primary">ureE1</name>
    <name evidence="5" type="synonym">ureE</name>
    <name evidence="8" type="ORF">TM5383_02565</name>
</gene>
<evidence type="ECO:0000256" key="4">
    <source>
        <dbReference type="ARBA" id="ARBA00023186"/>
    </source>
</evidence>
<organism evidence="8 9">
    <name type="scientific">Thalassovita mediterranea</name>
    <dbReference type="NCBI Taxonomy" id="340021"/>
    <lineage>
        <taxon>Bacteria</taxon>
        <taxon>Pseudomonadati</taxon>
        <taxon>Pseudomonadota</taxon>
        <taxon>Alphaproteobacteria</taxon>
        <taxon>Rhodobacterales</taxon>
        <taxon>Roseobacteraceae</taxon>
        <taxon>Thalassovita</taxon>
    </lineage>
</organism>
<dbReference type="GO" id="GO:0006457">
    <property type="term" value="P:protein folding"/>
    <property type="evidence" value="ECO:0007669"/>
    <property type="project" value="InterPro"/>
</dbReference>
<keyword evidence="9" id="KW-1185">Reference proteome</keyword>
<dbReference type="GO" id="GO:0005737">
    <property type="term" value="C:cytoplasm"/>
    <property type="evidence" value="ECO:0007669"/>
    <property type="project" value="UniProtKB-SubCell"/>
</dbReference>
<feature type="compositionally biased region" description="Polar residues" evidence="6">
    <location>
        <begin position="1"/>
        <end position="11"/>
    </location>
</feature>
<evidence type="ECO:0000313" key="9">
    <source>
        <dbReference type="Proteomes" id="UP000051681"/>
    </source>
</evidence>
<dbReference type="SUPFAM" id="SSF69737">
    <property type="entry name" value="Urease metallochaperone UreE, C-terminal domain"/>
    <property type="match status" value="1"/>
</dbReference>
<dbReference type="GO" id="GO:0019627">
    <property type="term" value="P:urea metabolic process"/>
    <property type="evidence" value="ECO:0007669"/>
    <property type="project" value="InterPro"/>
</dbReference>
<protein>
    <recommendedName>
        <fullName evidence="5">Urease accessory protein UreE</fullName>
    </recommendedName>
</protein>
<feature type="domain" description="UreE urease accessory N-terminal" evidence="7">
    <location>
        <begin position="5"/>
        <end position="68"/>
    </location>
</feature>
<comment type="subcellular location">
    <subcellularLocation>
        <location evidence="1 5">Cytoplasm</location>
    </subcellularLocation>
</comment>
<keyword evidence="4 5" id="KW-0143">Chaperone</keyword>
<evidence type="ECO:0000256" key="6">
    <source>
        <dbReference type="SAM" id="MobiDB-lite"/>
    </source>
</evidence>
<dbReference type="Proteomes" id="UP000051681">
    <property type="component" value="Unassembled WGS sequence"/>
</dbReference>
<proteinExistence type="inferred from homology"/>
<evidence type="ECO:0000256" key="2">
    <source>
        <dbReference type="ARBA" id="ARBA00022490"/>
    </source>
</evidence>
<dbReference type="InterPro" id="IPR004029">
    <property type="entry name" value="UreE_N"/>
</dbReference>
<dbReference type="GO" id="GO:0051082">
    <property type="term" value="F:unfolded protein binding"/>
    <property type="evidence" value="ECO:0007669"/>
    <property type="project" value="UniProtKB-UniRule"/>
</dbReference>
<dbReference type="Pfam" id="PF05194">
    <property type="entry name" value="UreE_C"/>
    <property type="match status" value="1"/>
</dbReference>
<dbReference type="InterPro" id="IPR007864">
    <property type="entry name" value="UreE_C_dom"/>
</dbReference>
<comment type="function">
    <text evidence="5">Involved in urease metallocenter assembly. Binds nickel. Probably functions as a nickel donor during metallocenter assembly.</text>
</comment>
<dbReference type="Gene3D" id="3.30.70.790">
    <property type="entry name" value="UreE, C-terminal domain"/>
    <property type="match status" value="1"/>
</dbReference>
<dbReference type="AlphaFoldDB" id="A0A0P1GS39"/>
<evidence type="ECO:0000313" key="8">
    <source>
        <dbReference type="EMBL" id="CUH85337.1"/>
    </source>
</evidence>
<dbReference type="Pfam" id="PF02814">
    <property type="entry name" value="UreE_N"/>
    <property type="match status" value="1"/>
</dbReference>
<comment type="similarity">
    <text evidence="5">Belongs to the UreE family.</text>
</comment>
<sequence length="173" mass="18786">MTQQLLAQTYQPHPAGPAADSLTLSYEDRFFRRKRLRTDGGQMVLVDLAQVTSLDHGGALEVADGTLIAIQAAPEPLLQVTGDALPRLAWHIGNRHTPCQIEADRLLIQRDKVIHTMLAHLGADVVEVIEPFTPEGGAYGHGRTHSHEHGASTHTHPHGSGDAGHDTEHDHAH</sequence>
<dbReference type="EMBL" id="CYSF01000012">
    <property type="protein sequence ID" value="CUH85337.1"/>
    <property type="molecule type" value="Genomic_DNA"/>
</dbReference>
<dbReference type="STRING" id="340021.TM5383_02565"/>
<name>A0A0P1GS39_9RHOB</name>
<dbReference type="InterPro" id="IPR036118">
    <property type="entry name" value="UreE_N_sf"/>
</dbReference>
<dbReference type="RefSeq" id="WP_058319393.1">
    <property type="nucleotide sequence ID" value="NZ_CYSF01000012.1"/>
</dbReference>
<evidence type="ECO:0000256" key="3">
    <source>
        <dbReference type="ARBA" id="ARBA00022596"/>
    </source>
</evidence>
<dbReference type="GO" id="GO:0065003">
    <property type="term" value="P:protein-containing complex assembly"/>
    <property type="evidence" value="ECO:0007669"/>
    <property type="project" value="InterPro"/>
</dbReference>
<evidence type="ECO:0000256" key="5">
    <source>
        <dbReference type="HAMAP-Rule" id="MF_00822"/>
    </source>
</evidence>
<dbReference type="CDD" id="cd00571">
    <property type="entry name" value="UreE"/>
    <property type="match status" value="1"/>
</dbReference>
<dbReference type="SUPFAM" id="SSF69287">
    <property type="entry name" value="Urease metallochaperone UreE, N-terminal domain"/>
    <property type="match status" value="1"/>
</dbReference>
<dbReference type="InterPro" id="IPR012406">
    <property type="entry name" value="UreE"/>
</dbReference>
<dbReference type="GO" id="GO:0016151">
    <property type="term" value="F:nickel cation binding"/>
    <property type="evidence" value="ECO:0007669"/>
    <property type="project" value="UniProtKB-UniRule"/>
</dbReference>
<dbReference type="Gene3D" id="2.60.260.20">
    <property type="entry name" value="Urease metallochaperone UreE, N-terminal domain"/>
    <property type="match status" value="1"/>
</dbReference>
<reference evidence="8 9" key="1">
    <citation type="submission" date="2015-09" db="EMBL/GenBank/DDBJ databases">
        <authorList>
            <consortium name="Swine Surveillance"/>
        </authorList>
    </citation>
    <scope>NUCLEOTIDE SEQUENCE [LARGE SCALE GENOMIC DNA]</scope>
    <source>
        <strain evidence="8 9">CECT 8383</strain>
    </source>
</reference>